<dbReference type="AlphaFoldDB" id="V9IGJ2"/>
<evidence type="ECO:0000313" key="2">
    <source>
        <dbReference type="EMBL" id="AEY59787.1"/>
    </source>
</evidence>
<dbReference type="EMBL" id="JR043535">
    <property type="protein sequence ID" value="AEY59787.1"/>
    <property type="molecule type" value="mRNA"/>
</dbReference>
<sequence length="78" mass="9416">MENAKEETINMQLIGSESPYKYVLRFHLLYLLFNLERNLIEALYTHFPSSLSYVNIFLPFSFIYFDLFFLNRKHNSNV</sequence>
<evidence type="ECO:0000256" key="1">
    <source>
        <dbReference type="SAM" id="Phobius"/>
    </source>
</evidence>
<gene>
    <name evidence="2" type="ORF">ACCB04742</name>
</gene>
<protein>
    <submittedName>
        <fullName evidence="2">Uncharacterized protein</fullName>
    </submittedName>
</protein>
<feature type="transmembrane region" description="Helical" evidence="1">
    <location>
        <begin position="51"/>
        <end position="70"/>
    </location>
</feature>
<keyword evidence="1" id="KW-0812">Transmembrane</keyword>
<accession>V9IGJ2</accession>
<reference evidence="2" key="1">
    <citation type="submission" date="2011-11" db="EMBL/GenBank/DDBJ databases">
        <title>Decoding the brain transcriptome of the Eastern honeybee (Apis cerana) based on pyrosequencing.</title>
        <authorList>
            <person name="Sun L."/>
            <person name="Zheng H."/>
            <person name="Wang Y."/>
            <person name="Xie X."/>
            <person name="Zhu Y."/>
            <person name="Gu W."/>
            <person name="Wang S."/>
        </authorList>
    </citation>
    <scope>NUCLEOTIDE SEQUENCE</scope>
    <source>
        <tissue evidence="2">Brain</tissue>
    </source>
</reference>
<organism evidence="2">
    <name type="scientific">Apis cerana</name>
    <name type="common">Indian honeybee</name>
    <dbReference type="NCBI Taxonomy" id="7461"/>
    <lineage>
        <taxon>Eukaryota</taxon>
        <taxon>Metazoa</taxon>
        <taxon>Ecdysozoa</taxon>
        <taxon>Arthropoda</taxon>
        <taxon>Hexapoda</taxon>
        <taxon>Insecta</taxon>
        <taxon>Pterygota</taxon>
        <taxon>Neoptera</taxon>
        <taxon>Endopterygota</taxon>
        <taxon>Hymenoptera</taxon>
        <taxon>Apocrita</taxon>
        <taxon>Aculeata</taxon>
        <taxon>Apoidea</taxon>
        <taxon>Anthophila</taxon>
        <taxon>Apidae</taxon>
        <taxon>Apis</taxon>
    </lineage>
</organism>
<keyword evidence="1" id="KW-1133">Transmembrane helix</keyword>
<name>V9IGJ2_APICE</name>
<proteinExistence type="evidence at transcript level"/>
<keyword evidence="1" id="KW-0472">Membrane</keyword>